<accession>A0A1Q9EAE7</accession>
<dbReference type="PANTHER" id="PTHR45756">
    <property type="entry name" value="PALMITOYLTRANSFERASE"/>
    <property type="match status" value="1"/>
</dbReference>
<dbReference type="SUPFAM" id="SSF57184">
    <property type="entry name" value="Growth factor receptor domain"/>
    <property type="match status" value="2"/>
</dbReference>
<evidence type="ECO:0000259" key="2">
    <source>
        <dbReference type="SMART" id="SM00181"/>
    </source>
</evidence>
<organism evidence="3 4">
    <name type="scientific">Symbiodinium microadriaticum</name>
    <name type="common">Dinoflagellate</name>
    <name type="synonym">Zooxanthella microadriatica</name>
    <dbReference type="NCBI Taxonomy" id="2951"/>
    <lineage>
        <taxon>Eukaryota</taxon>
        <taxon>Sar</taxon>
        <taxon>Alveolata</taxon>
        <taxon>Dinophyceae</taxon>
        <taxon>Suessiales</taxon>
        <taxon>Symbiodiniaceae</taxon>
        <taxon>Symbiodinium</taxon>
    </lineage>
</organism>
<gene>
    <name evidence="3" type="primary">Pcsk5</name>
    <name evidence="3" type="ORF">AK812_SmicGene12550</name>
</gene>
<evidence type="ECO:0000313" key="3">
    <source>
        <dbReference type="EMBL" id="OLQ04400.1"/>
    </source>
</evidence>
<feature type="domain" description="EGF-like" evidence="2">
    <location>
        <begin position="27"/>
        <end position="58"/>
    </location>
</feature>
<reference evidence="3 4" key="1">
    <citation type="submission" date="2016-02" db="EMBL/GenBank/DDBJ databases">
        <title>Genome analysis of coral dinoflagellate symbionts highlights evolutionary adaptations to a symbiotic lifestyle.</title>
        <authorList>
            <person name="Aranda M."/>
            <person name="Li Y."/>
            <person name="Liew Y.J."/>
            <person name="Baumgarten S."/>
            <person name="Simakov O."/>
            <person name="Wilson M."/>
            <person name="Piel J."/>
            <person name="Ashoor H."/>
            <person name="Bougouffa S."/>
            <person name="Bajic V.B."/>
            <person name="Ryu T."/>
            <person name="Ravasi T."/>
            <person name="Bayer T."/>
            <person name="Micklem G."/>
            <person name="Kim H."/>
            <person name="Bhak J."/>
            <person name="Lajeunesse T.C."/>
            <person name="Voolstra C.R."/>
        </authorList>
    </citation>
    <scope>NUCLEOTIDE SEQUENCE [LARGE SCALE GENOMIC DNA]</scope>
    <source>
        <strain evidence="3 4">CCMP2467</strain>
    </source>
</reference>
<feature type="signal peptide" evidence="1">
    <location>
        <begin position="1"/>
        <end position="22"/>
    </location>
</feature>
<feature type="domain" description="EGF-like" evidence="2">
    <location>
        <begin position="59"/>
        <end position="96"/>
    </location>
</feature>
<sequence>MRRLLLSWLVVLLGFLGRGCLAQRKVKCAPNCRSCVKTGTCEVCLAGYTVKPEDRTCGECAKNCQDCSASGPGSCNVCNIGYTWWKGNVLSSARCEPCAANCRRCDTAGYGLCDVCQDGYELTKDGKKLCKTCSEHCQGCQTAGGGLCDVCEKGYALTTANICGACAANCKQCARAGPGRCDLCNDGFDLAADKTCPTCAKNCQTCIHAGEGRCDICMPGYGRNPAMLAGQYCEKCAEGCKSCTQVQYEGNMVGSNLAAGIKGTWRIHDDSDGGIHAEDRINNDTFYIWMPTLHSDSRTCKNFVIRDDGRSQIVSARDLVDDGLLAQRASPRIFFPSPLFGSSPIADVCVSHGRFPVADGGFRNSGA</sequence>
<dbReference type="EMBL" id="LSRX01000212">
    <property type="protein sequence ID" value="OLQ04400.1"/>
    <property type="molecule type" value="Genomic_DNA"/>
</dbReference>
<feature type="domain" description="EGF-like" evidence="2">
    <location>
        <begin position="132"/>
        <end position="164"/>
    </location>
</feature>
<dbReference type="OMA" id="KACNTPN"/>
<feature type="domain" description="EGF-like" evidence="2">
    <location>
        <begin position="97"/>
        <end position="131"/>
    </location>
</feature>
<keyword evidence="1" id="KW-0732">Signal</keyword>
<evidence type="ECO:0000313" key="4">
    <source>
        <dbReference type="Proteomes" id="UP000186817"/>
    </source>
</evidence>
<protein>
    <submittedName>
        <fullName evidence="3">Proprotein convertase subtilisin/kexin type 5</fullName>
    </submittedName>
</protein>
<dbReference type="InterPro" id="IPR000742">
    <property type="entry name" value="EGF"/>
</dbReference>
<feature type="domain" description="EGF-like" evidence="2">
    <location>
        <begin position="198"/>
        <end position="234"/>
    </location>
</feature>
<proteinExistence type="predicted"/>
<dbReference type="OrthoDB" id="300641at2759"/>
<feature type="chain" id="PRO_5012367348" evidence="1">
    <location>
        <begin position="23"/>
        <end position="367"/>
    </location>
</feature>
<dbReference type="Proteomes" id="UP000186817">
    <property type="component" value="Unassembled WGS sequence"/>
</dbReference>
<comment type="caution">
    <text evidence="3">The sequence shown here is derived from an EMBL/GenBank/DDBJ whole genome shotgun (WGS) entry which is preliminary data.</text>
</comment>
<dbReference type="AlphaFoldDB" id="A0A1Q9EAE7"/>
<name>A0A1Q9EAE7_SYMMI</name>
<keyword evidence="4" id="KW-1185">Reference proteome</keyword>
<dbReference type="PANTHER" id="PTHR45756:SF1">
    <property type="entry name" value="PROTEIN KINASE DOMAIN CONTAINING PROTEIN"/>
    <property type="match status" value="1"/>
</dbReference>
<dbReference type="SMART" id="SM00181">
    <property type="entry name" value="EGF"/>
    <property type="match status" value="6"/>
</dbReference>
<evidence type="ECO:0000256" key="1">
    <source>
        <dbReference type="SAM" id="SignalP"/>
    </source>
</evidence>
<dbReference type="InterPro" id="IPR053215">
    <property type="entry name" value="TKL_Ser/Thr_kinase"/>
</dbReference>
<dbReference type="InterPro" id="IPR009030">
    <property type="entry name" value="Growth_fac_rcpt_cys_sf"/>
</dbReference>
<feature type="domain" description="EGF-like" evidence="2">
    <location>
        <begin position="165"/>
        <end position="197"/>
    </location>
</feature>